<dbReference type="NCBIfam" id="TIGR00696">
    <property type="entry name" value="wecG_tagA_cpsF"/>
    <property type="match status" value="1"/>
</dbReference>
<evidence type="ECO:0000313" key="4">
    <source>
        <dbReference type="Proteomes" id="UP001214854"/>
    </source>
</evidence>
<name>A0ABT5HRL3_9CAUL</name>
<dbReference type="RefSeq" id="WP_272747188.1">
    <property type="nucleotide sequence ID" value="NZ_JAQQKX010000003.1"/>
</dbReference>
<dbReference type="InterPro" id="IPR004629">
    <property type="entry name" value="WecG_TagA_CpsF"/>
</dbReference>
<proteinExistence type="predicted"/>
<accession>A0ABT5HRL3</accession>
<reference evidence="3 4" key="1">
    <citation type="submission" date="2023-01" db="EMBL/GenBank/DDBJ databases">
        <title>Novel species of the genus Asticcacaulis isolated from rivers.</title>
        <authorList>
            <person name="Lu H."/>
        </authorList>
    </citation>
    <scope>NUCLEOTIDE SEQUENCE [LARGE SCALE GENOMIC DNA]</scope>
    <source>
        <strain evidence="3 4">BYS171W</strain>
    </source>
</reference>
<keyword evidence="2" id="KW-0808">Transferase</keyword>
<dbReference type="Proteomes" id="UP001214854">
    <property type="component" value="Unassembled WGS sequence"/>
</dbReference>
<dbReference type="EMBL" id="JAQQKX010000003">
    <property type="protein sequence ID" value="MDC7682705.1"/>
    <property type="molecule type" value="Genomic_DNA"/>
</dbReference>
<evidence type="ECO:0000256" key="2">
    <source>
        <dbReference type="ARBA" id="ARBA00022679"/>
    </source>
</evidence>
<evidence type="ECO:0000313" key="3">
    <source>
        <dbReference type="EMBL" id="MDC7682705.1"/>
    </source>
</evidence>
<keyword evidence="4" id="KW-1185">Reference proteome</keyword>
<gene>
    <name evidence="3" type="ORF">PQU92_05420</name>
</gene>
<keyword evidence="1" id="KW-0328">Glycosyltransferase</keyword>
<evidence type="ECO:0000256" key="1">
    <source>
        <dbReference type="ARBA" id="ARBA00022676"/>
    </source>
</evidence>
<organism evidence="3 4">
    <name type="scientific">Asticcacaulis aquaticus</name>
    <dbReference type="NCBI Taxonomy" id="2984212"/>
    <lineage>
        <taxon>Bacteria</taxon>
        <taxon>Pseudomonadati</taxon>
        <taxon>Pseudomonadota</taxon>
        <taxon>Alphaproteobacteria</taxon>
        <taxon>Caulobacterales</taxon>
        <taxon>Caulobacteraceae</taxon>
        <taxon>Asticcacaulis</taxon>
    </lineage>
</organism>
<dbReference type="CDD" id="cd06533">
    <property type="entry name" value="Glyco_transf_WecG_TagA"/>
    <property type="match status" value="1"/>
</dbReference>
<sequence length="259" mass="29602">MEHPCRPSHVRRLPLLGAEVDVVTPDMVMDFISAARGQKAIVANHNLHSLYLFKKRADMRRFYDHAALIEIDSVPMIAWAKLMGHDVSRAHRCTYLDFRDTFWGRAVAEGWRVYHIGGAPEHNAASKQAILKRHPGAQLEVRSGYFDVNGPANELLLADILAHKPDVLLVGMGMPRQETWILNNLDKLPECVILPVGAAFDYEAGVMYTPPRWAGQMGVEWLVRFFHEPKRLFERYFVEPWVLIPQMLGDLRQRGKRTA</sequence>
<dbReference type="Pfam" id="PF03808">
    <property type="entry name" value="Glyco_tran_WecG"/>
    <property type="match status" value="1"/>
</dbReference>
<protein>
    <submittedName>
        <fullName evidence="3">WecB/TagA/CpsF family glycosyltransferase</fullName>
    </submittedName>
</protein>
<dbReference type="PANTHER" id="PTHR34136:SF1">
    <property type="entry name" value="UDP-N-ACETYL-D-MANNOSAMINURONIC ACID TRANSFERASE"/>
    <property type="match status" value="1"/>
</dbReference>
<comment type="caution">
    <text evidence="3">The sequence shown here is derived from an EMBL/GenBank/DDBJ whole genome shotgun (WGS) entry which is preliminary data.</text>
</comment>
<dbReference type="PANTHER" id="PTHR34136">
    <property type="match status" value="1"/>
</dbReference>